<dbReference type="Pfam" id="PF00076">
    <property type="entry name" value="RRM_1"/>
    <property type="match status" value="1"/>
</dbReference>
<dbReference type="Proteomes" id="UP000016666">
    <property type="component" value="Chromosome 10"/>
</dbReference>
<sequence>MRGHPAPRGCVGSGGTALWPGSVSPRSAFPEHGAAATASSLGPGGSGGRRCAGGMAGLAVRDPAVDRSLRSVFVGNIPYEATEEQLKDIFSEVGPVVSFRLVYDRETGKPKGYGFCEYQDQETALSAMRNLNGREFSGRALRVDNAASEKNKEELKSLGTGAPIIESPYGDPVNPEDAPESISRAVASLPPEQMFELMKQMKLCVQNSPQEARNMLLQNPQLAYALLQAQVVMRIVDPEIALKILHRQTSVPPLIPGNQQPVPGPGPGPGPGPNAQLNPQNTPSSQPQPIGGMHVNGAPPLMQPPMQGGVPAPGQMAAAVQGPGPGPMAPGAGQKVGLSPWGTNSKKISFRMLPQDLGGGGLQPQVGIPGGGPVPLERGQGKTEAKFLLCVMRASLQQGPRLQVLSSAAPGEPLPAALFGGGAAPVALGHVWVCSLRRKAVVTALLLPGLQPMHQFVPRLFCTALCRHVLETRRAASPHRAPEGGLCLCFLSLFEPASVPVLVQAGRACSSPVPVLLCCLGAGKQLCCRGVCPCLPVLSVPCPAEGAESLLLLVIVSARLGREFCSEQLLGPSSLPPSAGTVCAAQPWSRIPFRSTNCVAAPSSHVPRAAQTRQGVPVLPVVRHAGSEHLSPRFVS</sequence>
<dbReference type="STRING" id="8840.ENSAPLP00000024515"/>
<dbReference type="InterPro" id="IPR000504">
    <property type="entry name" value="RRM_dom"/>
</dbReference>
<dbReference type="GO" id="GO:0031124">
    <property type="term" value="P:mRNA 3'-end processing"/>
    <property type="evidence" value="ECO:0007669"/>
    <property type="project" value="Ensembl"/>
</dbReference>
<dbReference type="Gene3D" id="1.25.40.630">
    <property type="match status" value="1"/>
</dbReference>
<reference evidence="4" key="2">
    <citation type="submission" date="2025-08" db="UniProtKB">
        <authorList>
            <consortium name="Ensembl"/>
        </authorList>
    </citation>
    <scope>IDENTIFICATION</scope>
</reference>
<name>A0A493TFQ4_ANAPP</name>
<dbReference type="GO" id="GO:0071920">
    <property type="term" value="C:cleavage body"/>
    <property type="evidence" value="ECO:0007669"/>
    <property type="project" value="Ensembl"/>
</dbReference>
<reference evidence="4 5" key="1">
    <citation type="submission" date="2017-10" db="EMBL/GenBank/DDBJ databases">
        <title>A new Pekin duck reference genome.</title>
        <authorList>
            <person name="Hou Z.-C."/>
            <person name="Zhou Z.-K."/>
            <person name="Zhu F."/>
            <person name="Hou S.-S."/>
        </authorList>
    </citation>
    <scope>NUCLEOTIDE SEQUENCE [LARGE SCALE GENOMIC DNA]</scope>
</reference>
<dbReference type="InterPro" id="IPR025742">
    <property type="entry name" value="CSTF2_hinge"/>
</dbReference>
<feature type="compositionally biased region" description="Low complexity" evidence="2">
    <location>
        <begin position="273"/>
        <end position="289"/>
    </location>
</feature>
<dbReference type="FunFam" id="1.25.40.630:FF:000001">
    <property type="entry name" value="Cleavage stimulation factor subunit 2"/>
    <property type="match status" value="1"/>
</dbReference>
<reference evidence="4" key="3">
    <citation type="submission" date="2025-09" db="UniProtKB">
        <authorList>
            <consortium name="Ensembl"/>
        </authorList>
    </citation>
    <scope>IDENTIFICATION</scope>
</reference>
<dbReference type="FunFam" id="3.30.70.330:FF:000061">
    <property type="entry name" value="cleavage stimulation factor subunit 2 isoform X1"/>
    <property type="match status" value="1"/>
</dbReference>
<protein>
    <submittedName>
        <fullName evidence="4">Cleavage stimulation factor subunit 2</fullName>
    </submittedName>
</protein>
<evidence type="ECO:0000313" key="4">
    <source>
        <dbReference type="Ensembl" id="ENSAPLP00000024515.1"/>
    </source>
</evidence>
<gene>
    <name evidence="4" type="primary">CSTF2</name>
</gene>
<dbReference type="PANTHER" id="PTHR45735">
    <property type="entry name" value="CLEAVAGE STIMULATION FACTOR SUBUNIT 2"/>
    <property type="match status" value="1"/>
</dbReference>
<dbReference type="Ensembl" id="ENSAPLT00000036308.1">
    <property type="protein sequence ID" value="ENSAPLP00000024515.1"/>
    <property type="gene ID" value="ENSAPLG00000007255.2"/>
</dbReference>
<proteinExistence type="predicted"/>
<keyword evidence="5" id="KW-1185">Reference proteome</keyword>
<evidence type="ECO:0000313" key="5">
    <source>
        <dbReference type="Proteomes" id="UP000016666"/>
    </source>
</evidence>
<dbReference type="InterPro" id="IPR012677">
    <property type="entry name" value="Nucleotide-bd_a/b_plait_sf"/>
</dbReference>
<feature type="domain" description="RRM" evidence="3">
    <location>
        <begin position="70"/>
        <end position="148"/>
    </location>
</feature>
<dbReference type="PANTHER" id="PTHR45735:SF2">
    <property type="entry name" value="CLEAVAGE STIMULATION FACTOR SUBUNIT 2"/>
    <property type="match status" value="1"/>
</dbReference>
<dbReference type="Gene3D" id="3.30.70.330">
    <property type="match status" value="1"/>
</dbReference>
<feature type="region of interest" description="Disordered" evidence="2">
    <location>
        <begin position="252"/>
        <end position="318"/>
    </location>
</feature>
<feature type="compositionally biased region" description="Low complexity" evidence="2">
    <location>
        <begin position="307"/>
        <end position="318"/>
    </location>
</feature>
<dbReference type="PROSITE" id="PS50102">
    <property type="entry name" value="RRM"/>
    <property type="match status" value="1"/>
</dbReference>
<dbReference type="InterPro" id="IPR035979">
    <property type="entry name" value="RBD_domain_sf"/>
</dbReference>
<dbReference type="SUPFAM" id="SSF54928">
    <property type="entry name" value="RNA-binding domain, RBD"/>
    <property type="match status" value="1"/>
</dbReference>
<dbReference type="CDD" id="cd12671">
    <property type="entry name" value="RRM_CSTF2_CSTF2T"/>
    <property type="match status" value="1"/>
</dbReference>
<dbReference type="GO" id="GO:0003729">
    <property type="term" value="F:mRNA binding"/>
    <property type="evidence" value="ECO:0007669"/>
    <property type="project" value="TreeGrafter"/>
</dbReference>
<dbReference type="AlphaFoldDB" id="A0A493TFQ4"/>
<organism evidence="4 5">
    <name type="scientific">Anas platyrhynchos platyrhynchos</name>
    <name type="common">Northern mallard</name>
    <dbReference type="NCBI Taxonomy" id="8840"/>
    <lineage>
        <taxon>Eukaryota</taxon>
        <taxon>Metazoa</taxon>
        <taxon>Chordata</taxon>
        <taxon>Craniata</taxon>
        <taxon>Vertebrata</taxon>
        <taxon>Euteleostomi</taxon>
        <taxon>Archelosauria</taxon>
        <taxon>Archosauria</taxon>
        <taxon>Dinosauria</taxon>
        <taxon>Saurischia</taxon>
        <taxon>Theropoda</taxon>
        <taxon>Coelurosauria</taxon>
        <taxon>Aves</taxon>
        <taxon>Neognathae</taxon>
        <taxon>Galloanserae</taxon>
        <taxon>Anseriformes</taxon>
        <taxon>Anatidae</taxon>
        <taxon>Anatinae</taxon>
        <taxon>Anas</taxon>
    </lineage>
</organism>
<evidence type="ECO:0000259" key="3">
    <source>
        <dbReference type="PROSITE" id="PS50102"/>
    </source>
</evidence>
<accession>A0A493TFQ4</accession>
<evidence type="ECO:0000256" key="2">
    <source>
        <dbReference type="SAM" id="MobiDB-lite"/>
    </source>
</evidence>
<dbReference type="SMART" id="SM00360">
    <property type="entry name" value="RRM"/>
    <property type="match status" value="1"/>
</dbReference>
<keyword evidence="1" id="KW-0694">RNA-binding</keyword>
<feature type="region of interest" description="Disordered" evidence="2">
    <location>
        <begin position="1"/>
        <end position="24"/>
    </location>
</feature>
<dbReference type="GeneTree" id="ENSGT00940000158987"/>
<evidence type="ECO:0000256" key="1">
    <source>
        <dbReference type="PROSITE-ProRule" id="PRU00176"/>
    </source>
</evidence>
<feature type="compositionally biased region" description="Pro residues" evidence="2">
    <location>
        <begin position="262"/>
        <end position="272"/>
    </location>
</feature>
<dbReference type="Pfam" id="PF14327">
    <property type="entry name" value="CSTF2_hinge"/>
    <property type="match status" value="1"/>
</dbReference>
<dbReference type="GO" id="GO:0005847">
    <property type="term" value="C:mRNA cleavage and polyadenylation specificity factor complex"/>
    <property type="evidence" value="ECO:0007669"/>
    <property type="project" value="Ensembl"/>
</dbReference>